<evidence type="ECO:0000313" key="2">
    <source>
        <dbReference type="Proteomes" id="UP001236415"/>
    </source>
</evidence>
<proteinExistence type="predicted"/>
<gene>
    <name evidence="1" type="ORF">QPK24_18345</name>
</gene>
<name>A0ABY8X542_9BACL</name>
<dbReference type="EMBL" id="CP127162">
    <property type="protein sequence ID" value="WIV18340.1"/>
    <property type="molecule type" value="Genomic_DNA"/>
</dbReference>
<dbReference type="Proteomes" id="UP001236415">
    <property type="component" value="Chromosome"/>
</dbReference>
<keyword evidence="2" id="KW-1185">Reference proteome</keyword>
<accession>A0ABY8X542</accession>
<reference evidence="1 2" key="1">
    <citation type="submission" date="2023-06" db="EMBL/GenBank/DDBJ databases">
        <title>Paenibacillus polygonum sp. nov., an endophytic bacterium, isolated from Polygonum lapathifolium L. in Nanji Wetland National Nature Reserve, South of Poyang Lake, Jiangxi Province, China.</title>
        <authorList>
            <person name="Yu Z."/>
        </authorList>
    </citation>
    <scope>NUCLEOTIDE SEQUENCE [LARGE SCALE GENOMIC DNA]</scope>
    <source>
        <strain evidence="1 2">C31</strain>
    </source>
</reference>
<protein>
    <submittedName>
        <fullName evidence="1">Uncharacterized protein</fullName>
    </submittedName>
</protein>
<dbReference type="RefSeq" id="WP_285743624.1">
    <property type="nucleotide sequence ID" value="NZ_CP127162.1"/>
</dbReference>
<evidence type="ECO:0000313" key="1">
    <source>
        <dbReference type="EMBL" id="WIV18340.1"/>
    </source>
</evidence>
<organism evidence="1 2">
    <name type="scientific">Paenibacillus polygoni</name>
    <dbReference type="NCBI Taxonomy" id="3050112"/>
    <lineage>
        <taxon>Bacteria</taxon>
        <taxon>Bacillati</taxon>
        <taxon>Bacillota</taxon>
        <taxon>Bacilli</taxon>
        <taxon>Bacillales</taxon>
        <taxon>Paenibacillaceae</taxon>
        <taxon>Paenibacillus</taxon>
    </lineage>
</organism>
<sequence length="44" mass="5195">MKTKWKQSGSGWNGSIEAKRAPLLSDFYLGWFYTTLEIRKQQRS</sequence>